<feature type="transmembrane region" description="Helical" evidence="1">
    <location>
        <begin position="149"/>
        <end position="170"/>
    </location>
</feature>
<evidence type="ECO:0008006" key="4">
    <source>
        <dbReference type="Google" id="ProtNLM"/>
    </source>
</evidence>
<name>A0A326U817_THEHA</name>
<dbReference type="AlphaFoldDB" id="A0A326U817"/>
<feature type="transmembrane region" description="Helical" evidence="1">
    <location>
        <begin position="117"/>
        <end position="137"/>
    </location>
</feature>
<evidence type="ECO:0000313" key="3">
    <source>
        <dbReference type="Proteomes" id="UP000248806"/>
    </source>
</evidence>
<feature type="transmembrane region" description="Helical" evidence="1">
    <location>
        <begin position="21"/>
        <end position="38"/>
    </location>
</feature>
<dbReference type="OrthoDB" id="6017159at2"/>
<organism evidence="2 3">
    <name type="scientific">Thermosporothrix hazakensis</name>
    <dbReference type="NCBI Taxonomy" id="644383"/>
    <lineage>
        <taxon>Bacteria</taxon>
        <taxon>Bacillati</taxon>
        <taxon>Chloroflexota</taxon>
        <taxon>Ktedonobacteria</taxon>
        <taxon>Ktedonobacterales</taxon>
        <taxon>Thermosporotrichaceae</taxon>
        <taxon>Thermosporothrix</taxon>
    </lineage>
</organism>
<reference evidence="2 3" key="1">
    <citation type="submission" date="2018-06" db="EMBL/GenBank/DDBJ databases">
        <title>Genomic Encyclopedia of Archaeal and Bacterial Type Strains, Phase II (KMG-II): from individual species to whole genera.</title>
        <authorList>
            <person name="Goeker M."/>
        </authorList>
    </citation>
    <scope>NUCLEOTIDE SEQUENCE [LARGE SCALE GENOMIC DNA]</scope>
    <source>
        <strain evidence="2 3">ATCC BAA-1881</strain>
    </source>
</reference>
<feature type="transmembrane region" description="Helical" evidence="1">
    <location>
        <begin position="176"/>
        <end position="197"/>
    </location>
</feature>
<comment type="caution">
    <text evidence="2">The sequence shown here is derived from an EMBL/GenBank/DDBJ whole genome shotgun (WGS) entry which is preliminary data.</text>
</comment>
<feature type="transmembrane region" description="Helical" evidence="1">
    <location>
        <begin position="58"/>
        <end position="82"/>
    </location>
</feature>
<keyword evidence="1" id="KW-0812">Transmembrane</keyword>
<sequence>MVLRALFHLILADFRERMRRYSFFVMLVLSMLAAYFYLPPQSSPYQTLNLGMFRGTYNSAWVGMQIALVASLWLPIVGFYLVKNGIERDQQTRVGQIIASTPLHTFVYILGKMLSNVAVLASMVGATAIVAGGTQFLRAEDMRLDLWALLSPFLFLTLPAIFIPAALAVFFETVSWLRGSLGNGVYFFISIVLAFLGQRSTGARVEMLDPFGISVPLKQVHAFLLRSFPHFTGETSLGLTFNDPGRLQVFTWQGIEWSGDILLQRLLWIGIACALVLIASLFFSRFDPARASNKRHIVEKVPEQGSNQIRIPVSVPLTPLLHGTTRGRWLKVLQGELVLLLKGRSMWWYGALVLLNVIMLAVPSGLSQYTLYPLATIWPLFLWSSLGSLETRCGTQQTVFAVPHPLLRHLPMQWLAGVLCTLLMLAGLVIRLGIEGSTGKLMVICLVVLFIPSLAMAFGIWVGNGRLFEVLYLAWWYIGPVNHLPGLDYLAPLSMGMQLQLASILLGGLLLLLILIFIGRKRQLLL</sequence>
<dbReference type="RefSeq" id="WP_111322031.1">
    <property type="nucleotide sequence ID" value="NZ_BIFX01000003.1"/>
</dbReference>
<accession>A0A326U817</accession>
<dbReference type="Proteomes" id="UP000248806">
    <property type="component" value="Unassembled WGS sequence"/>
</dbReference>
<dbReference type="EMBL" id="QKUF01000006">
    <property type="protein sequence ID" value="PZW31254.1"/>
    <property type="molecule type" value="Genomic_DNA"/>
</dbReference>
<gene>
    <name evidence="2" type="ORF">EI42_02351</name>
</gene>
<proteinExistence type="predicted"/>
<evidence type="ECO:0000256" key="1">
    <source>
        <dbReference type="SAM" id="Phobius"/>
    </source>
</evidence>
<feature type="transmembrane region" description="Helical" evidence="1">
    <location>
        <begin position="346"/>
        <end position="362"/>
    </location>
</feature>
<feature type="transmembrane region" description="Helical" evidence="1">
    <location>
        <begin position="414"/>
        <end position="434"/>
    </location>
</feature>
<feature type="transmembrane region" description="Helical" evidence="1">
    <location>
        <begin position="499"/>
        <end position="518"/>
    </location>
</feature>
<keyword evidence="1" id="KW-0472">Membrane</keyword>
<feature type="transmembrane region" description="Helical" evidence="1">
    <location>
        <begin position="266"/>
        <end position="286"/>
    </location>
</feature>
<evidence type="ECO:0000313" key="2">
    <source>
        <dbReference type="EMBL" id="PZW31254.1"/>
    </source>
</evidence>
<keyword evidence="1" id="KW-1133">Transmembrane helix</keyword>
<feature type="transmembrane region" description="Helical" evidence="1">
    <location>
        <begin position="441"/>
        <end position="462"/>
    </location>
</feature>
<protein>
    <recommendedName>
        <fullName evidence="4">ABC-2 type transport system permease protein</fullName>
    </recommendedName>
</protein>
<keyword evidence="3" id="KW-1185">Reference proteome</keyword>